<dbReference type="Proteomes" id="UP000450012">
    <property type="component" value="Unassembled WGS sequence"/>
</dbReference>
<feature type="domain" description="DUF7738" evidence="2">
    <location>
        <begin position="62"/>
        <end position="180"/>
    </location>
</feature>
<feature type="signal peptide" evidence="1">
    <location>
        <begin position="1"/>
        <end position="23"/>
    </location>
</feature>
<feature type="chain" id="PRO_5030597260" description="DUF7738 domain-containing protein" evidence="1">
    <location>
        <begin position="24"/>
        <end position="235"/>
    </location>
</feature>
<dbReference type="InterPro" id="IPR056640">
    <property type="entry name" value="DUF7738"/>
</dbReference>
<evidence type="ECO:0000259" key="2">
    <source>
        <dbReference type="Pfam" id="PF24880"/>
    </source>
</evidence>
<dbReference type="Pfam" id="PF24880">
    <property type="entry name" value="DUF7738"/>
    <property type="match status" value="1"/>
</dbReference>
<keyword evidence="1" id="KW-0732">Signal</keyword>
<accession>A0A7X4GNV1</accession>
<dbReference type="PROSITE" id="PS51257">
    <property type="entry name" value="PROKAR_LIPOPROTEIN"/>
    <property type="match status" value="1"/>
</dbReference>
<protein>
    <recommendedName>
        <fullName evidence="2">DUF7738 domain-containing protein</fullName>
    </recommendedName>
</protein>
<gene>
    <name evidence="3" type="ORF">GTP45_08730</name>
</gene>
<name>A0A7X4GNV1_9BURK</name>
<evidence type="ECO:0000313" key="4">
    <source>
        <dbReference type="Proteomes" id="UP000450012"/>
    </source>
</evidence>
<dbReference type="AlphaFoldDB" id="A0A7X4GNV1"/>
<sequence length="235" mass="26191">MMSAVFRFLLFLALLASCRAGNAQSLGERLGQAFEKAANTTGAAKNYGKVRRVARGAKPTLVLRDGDIYFNDNLLSLGASIDSWKKIIGSGSVCSPENEWPKWCKWDALGIEIGTGAHKTDSVKFLNIYFNPELKDADEFPDVDKSGNPVVRPWIVNGVFPGYFEFDNFGIDRHTKFWEIRASVEHKHDLRCGLRDCSQPLGLLKAGVGIYLLLNRNDEYGELRTFSITALARPE</sequence>
<reference evidence="3 4" key="1">
    <citation type="submission" date="2019-12" db="EMBL/GenBank/DDBJ databases">
        <title>Novel species isolated from a subtropical stream in China.</title>
        <authorList>
            <person name="Lu H."/>
        </authorList>
    </citation>
    <scope>NUCLEOTIDE SEQUENCE [LARGE SCALE GENOMIC DNA]</scope>
    <source>
        <strain evidence="3 4">FT55W</strain>
    </source>
</reference>
<dbReference type="RefSeq" id="WP_161013497.1">
    <property type="nucleotide sequence ID" value="NZ_WWCK01000003.1"/>
</dbReference>
<dbReference type="EMBL" id="WWCK01000003">
    <property type="protein sequence ID" value="MYM66911.1"/>
    <property type="molecule type" value="Genomic_DNA"/>
</dbReference>
<comment type="caution">
    <text evidence="3">The sequence shown here is derived from an EMBL/GenBank/DDBJ whole genome shotgun (WGS) entry which is preliminary data.</text>
</comment>
<evidence type="ECO:0000256" key="1">
    <source>
        <dbReference type="SAM" id="SignalP"/>
    </source>
</evidence>
<keyword evidence="4" id="KW-1185">Reference proteome</keyword>
<evidence type="ECO:0000313" key="3">
    <source>
        <dbReference type="EMBL" id="MYM66911.1"/>
    </source>
</evidence>
<organism evidence="3 4">
    <name type="scientific">Duganella rivi</name>
    <dbReference type="NCBI Taxonomy" id="2666083"/>
    <lineage>
        <taxon>Bacteria</taxon>
        <taxon>Pseudomonadati</taxon>
        <taxon>Pseudomonadota</taxon>
        <taxon>Betaproteobacteria</taxon>
        <taxon>Burkholderiales</taxon>
        <taxon>Oxalobacteraceae</taxon>
        <taxon>Telluria group</taxon>
        <taxon>Duganella</taxon>
    </lineage>
</organism>
<proteinExistence type="predicted"/>